<feature type="region of interest" description="Disordered" evidence="1">
    <location>
        <begin position="125"/>
        <end position="145"/>
    </location>
</feature>
<name>A0A3L6KXU2_9TRYP</name>
<evidence type="ECO:0008006" key="5">
    <source>
        <dbReference type="Google" id="ProtNLM"/>
    </source>
</evidence>
<protein>
    <recommendedName>
        <fullName evidence="5">Transmembrane protein</fullName>
    </recommendedName>
</protein>
<dbReference type="InterPro" id="IPR052728">
    <property type="entry name" value="O2_lipid_transport_reg"/>
</dbReference>
<evidence type="ECO:0000256" key="2">
    <source>
        <dbReference type="SAM" id="Phobius"/>
    </source>
</evidence>
<sequence>MPGSLNSCPNNPNTQHCVLFSTVSHWTGPQSLYYCFPRSRTLLQIARFILDDPDLSTQLGYGALLGSNRSTELLKQYIYCSAHVPAASSNERYHAASWCIASVGITLILVATVCDYKWRVGTSSVTHEADETGNEGANELNPRATPTCLPLISAEEVREDSTKLPTTPSPDCSRQCPRAGGLSRFHQIYGVHSPLLTPEEQLTAQSAVDSSSASIPSAQEASVFSSLTQQRLGFQGTSMRSDEQFLGIKAGVALASVPTLMQESGDGGNSCVTKPHALNVEKLNRSLQKDPLRGSDAPVLRSGVAHVVQCLSLVSSFQKWRGYPESESDLNLFNGLRVITFLWVTIFGTFWFTQQISPVNSSVVPSDSMLYAFLQKRVFSACAISTFLVIAGFLTLHRLHIYEEWQMKSPAVRAKWSRGTRRQWLLKGALSYTRYVVSRFVRVIPVALTVTLLVPNILPATSKGPLWMALSNAPALHKNCEDYWWTNLLLINNMVPTDGSKCCFPWSYYVALEFQLVATGPLIYRLARSLHTRVYAAGSIACVMIGVALRYSAFMSEKGKHLEKSEAAPYTFDAGALYEWPHLMFIPFLAGAILHRIYIAVKHRAQTLLMFGPDMFTVMHRCPESTTTEDRLSYFILEKLRLRSMRFLIMWGGIGIMCLCVFWGWSVLHLSRETTQVSVCRAAYESLILLFWCLGLCMLVFPLLFGYGGATRRFLVHPLWCGLSRLVLVGYLLTPIVIGIVNAHWGPTNVGVMLLLMLRWLGCTFLTFVAAFALHMVVERPFLYISSQGKY</sequence>
<comment type="caution">
    <text evidence="3">The sequence shown here is derived from an EMBL/GenBank/DDBJ whole genome shotgun (WGS) entry which is preliminary data.</text>
</comment>
<dbReference type="PANTHER" id="PTHR11161:SF0">
    <property type="entry name" value="O-ACYLTRANSFERASE LIKE PROTEIN"/>
    <property type="match status" value="1"/>
</dbReference>
<evidence type="ECO:0000313" key="4">
    <source>
        <dbReference type="Proteomes" id="UP000266743"/>
    </source>
</evidence>
<reference evidence="3 4" key="1">
    <citation type="submission" date="2018-09" db="EMBL/GenBank/DDBJ databases">
        <title>whole genome sequence of T. equiperdum IVM-t1 strain.</title>
        <authorList>
            <person name="Suganuma K."/>
        </authorList>
    </citation>
    <scope>NUCLEOTIDE SEQUENCE [LARGE SCALE GENOMIC DNA]</scope>
    <source>
        <strain evidence="3 4">IVM-t1</strain>
    </source>
</reference>
<feature type="transmembrane region" description="Helical" evidence="2">
    <location>
        <begin position="726"/>
        <end position="745"/>
    </location>
</feature>
<feature type="transmembrane region" description="Helical" evidence="2">
    <location>
        <begin position="440"/>
        <end position="458"/>
    </location>
</feature>
<keyword evidence="2" id="KW-1133">Transmembrane helix</keyword>
<feature type="transmembrane region" description="Helical" evidence="2">
    <location>
        <begin position="580"/>
        <end position="601"/>
    </location>
</feature>
<feature type="transmembrane region" description="Helical" evidence="2">
    <location>
        <begin position="95"/>
        <end position="114"/>
    </location>
</feature>
<evidence type="ECO:0000256" key="1">
    <source>
        <dbReference type="SAM" id="MobiDB-lite"/>
    </source>
</evidence>
<feature type="transmembrane region" description="Helical" evidence="2">
    <location>
        <begin position="647"/>
        <end position="666"/>
    </location>
</feature>
<accession>A0A3L6KXU2</accession>
<evidence type="ECO:0000313" key="3">
    <source>
        <dbReference type="EMBL" id="RHW69213.1"/>
    </source>
</evidence>
<keyword evidence="2" id="KW-0812">Transmembrane</keyword>
<keyword evidence="2" id="KW-0472">Membrane</keyword>
<gene>
    <name evidence="3" type="ORF">DPX39_100127700</name>
</gene>
<dbReference type="PANTHER" id="PTHR11161">
    <property type="entry name" value="O-ACYLTRANSFERASE"/>
    <property type="match status" value="1"/>
</dbReference>
<feature type="transmembrane region" description="Helical" evidence="2">
    <location>
        <begin position="686"/>
        <end position="705"/>
    </location>
</feature>
<feature type="transmembrane region" description="Helical" evidence="2">
    <location>
        <begin position="338"/>
        <end position="357"/>
    </location>
</feature>
<feature type="transmembrane region" description="Helical" evidence="2">
    <location>
        <begin position="506"/>
        <end position="527"/>
    </location>
</feature>
<organism evidence="3 4">
    <name type="scientific">Trypanosoma brucei equiperdum</name>
    <dbReference type="NCBI Taxonomy" id="630700"/>
    <lineage>
        <taxon>Eukaryota</taxon>
        <taxon>Discoba</taxon>
        <taxon>Euglenozoa</taxon>
        <taxon>Kinetoplastea</taxon>
        <taxon>Metakinetoplastina</taxon>
        <taxon>Trypanosomatida</taxon>
        <taxon>Trypanosomatidae</taxon>
        <taxon>Trypanosoma</taxon>
    </lineage>
</organism>
<feature type="transmembrane region" description="Helical" evidence="2">
    <location>
        <begin position="534"/>
        <end position="553"/>
    </location>
</feature>
<dbReference type="AlphaFoldDB" id="A0A3L6KXU2"/>
<feature type="transmembrane region" description="Helical" evidence="2">
    <location>
        <begin position="377"/>
        <end position="399"/>
    </location>
</feature>
<feature type="transmembrane region" description="Helical" evidence="2">
    <location>
        <begin position="757"/>
        <end position="778"/>
    </location>
</feature>
<dbReference type="Proteomes" id="UP000266743">
    <property type="component" value="Chromosome 10"/>
</dbReference>
<proteinExistence type="predicted"/>
<dbReference type="EMBL" id="QSBY01000010">
    <property type="protein sequence ID" value="RHW69213.1"/>
    <property type="molecule type" value="Genomic_DNA"/>
</dbReference>